<dbReference type="EMBL" id="JAGMUU010000005">
    <property type="protein sequence ID" value="KAH7152012.1"/>
    <property type="molecule type" value="Genomic_DNA"/>
</dbReference>
<proteinExistence type="predicted"/>
<feature type="region of interest" description="Disordered" evidence="1">
    <location>
        <begin position="70"/>
        <end position="91"/>
    </location>
</feature>
<gene>
    <name evidence="2" type="ORF">B0J13DRAFT_547442</name>
</gene>
<sequence length="172" mass="19057">MPPSSSWMLVASNICVVCPTGPGPPPLHLRPFSPLWALSSPSPLWVSPVSSLGKPVKRHGANGDEIEKVEGAESPVDGRPARQLGKQQHQLCDSPRRFLAHQQSHVHALHDDVALARPKAARSGERKKKKRVGLLARQDLVTGQCRSCSETEHRRPTNEPTRCNRKARWRAR</sequence>
<name>A0A9P9F3K2_9HYPO</name>
<protein>
    <submittedName>
        <fullName evidence="2">Uncharacterized protein</fullName>
    </submittedName>
</protein>
<reference evidence="2" key="1">
    <citation type="journal article" date="2021" name="Nat. Commun.">
        <title>Genetic determinants of endophytism in the Arabidopsis root mycobiome.</title>
        <authorList>
            <person name="Mesny F."/>
            <person name="Miyauchi S."/>
            <person name="Thiergart T."/>
            <person name="Pickel B."/>
            <person name="Atanasova L."/>
            <person name="Karlsson M."/>
            <person name="Huettel B."/>
            <person name="Barry K.W."/>
            <person name="Haridas S."/>
            <person name="Chen C."/>
            <person name="Bauer D."/>
            <person name="Andreopoulos W."/>
            <person name="Pangilinan J."/>
            <person name="LaButti K."/>
            <person name="Riley R."/>
            <person name="Lipzen A."/>
            <person name="Clum A."/>
            <person name="Drula E."/>
            <person name="Henrissat B."/>
            <person name="Kohler A."/>
            <person name="Grigoriev I.V."/>
            <person name="Martin F.M."/>
            <person name="Hacquard S."/>
        </authorList>
    </citation>
    <scope>NUCLEOTIDE SEQUENCE</scope>
    <source>
        <strain evidence="2">MPI-CAGE-AT-0021</strain>
    </source>
</reference>
<organism evidence="2 3">
    <name type="scientific">Dactylonectria estremocensis</name>
    <dbReference type="NCBI Taxonomy" id="1079267"/>
    <lineage>
        <taxon>Eukaryota</taxon>
        <taxon>Fungi</taxon>
        <taxon>Dikarya</taxon>
        <taxon>Ascomycota</taxon>
        <taxon>Pezizomycotina</taxon>
        <taxon>Sordariomycetes</taxon>
        <taxon>Hypocreomycetidae</taxon>
        <taxon>Hypocreales</taxon>
        <taxon>Nectriaceae</taxon>
        <taxon>Dactylonectria</taxon>
    </lineage>
</organism>
<evidence type="ECO:0000313" key="2">
    <source>
        <dbReference type="EMBL" id="KAH7152012.1"/>
    </source>
</evidence>
<keyword evidence="3" id="KW-1185">Reference proteome</keyword>
<feature type="region of interest" description="Disordered" evidence="1">
    <location>
        <begin position="145"/>
        <end position="172"/>
    </location>
</feature>
<evidence type="ECO:0000313" key="3">
    <source>
        <dbReference type="Proteomes" id="UP000717696"/>
    </source>
</evidence>
<dbReference type="Proteomes" id="UP000717696">
    <property type="component" value="Unassembled WGS sequence"/>
</dbReference>
<comment type="caution">
    <text evidence="2">The sequence shown here is derived from an EMBL/GenBank/DDBJ whole genome shotgun (WGS) entry which is preliminary data.</text>
</comment>
<accession>A0A9P9F3K2</accession>
<feature type="compositionally biased region" description="Basic residues" evidence="1">
    <location>
        <begin position="163"/>
        <end position="172"/>
    </location>
</feature>
<dbReference type="AlphaFoldDB" id="A0A9P9F3K2"/>
<evidence type="ECO:0000256" key="1">
    <source>
        <dbReference type="SAM" id="MobiDB-lite"/>
    </source>
</evidence>